<evidence type="ECO:0000256" key="3">
    <source>
        <dbReference type="ARBA" id="ARBA00022692"/>
    </source>
</evidence>
<dbReference type="InterPro" id="IPR045214">
    <property type="entry name" value="Surf1/Surf4"/>
</dbReference>
<comment type="subcellular location">
    <subcellularLocation>
        <location evidence="6">Cell membrane</location>
        <topology evidence="6">Multi-pass membrane protein</topology>
    </subcellularLocation>
    <subcellularLocation>
        <location evidence="1">Membrane</location>
    </subcellularLocation>
</comment>
<dbReference type="PROSITE" id="PS51257">
    <property type="entry name" value="PROKAR_LIPOPROTEIN"/>
    <property type="match status" value="1"/>
</dbReference>
<evidence type="ECO:0000256" key="7">
    <source>
        <dbReference type="SAM" id="MobiDB-lite"/>
    </source>
</evidence>
<organism evidence="8 9">
    <name type="scientific">Actinomycetospora straminea</name>
    <dbReference type="NCBI Taxonomy" id="663607"/>
    <lineage>
        <taxon>Bacteria</taxon>
        <taxon>Bacillati</taxon>
        <taxon>Actinomycetota</taxon>
        <taxon>Actinomycetes</taxon>
        <taxon>Pseudonocardiales</taxon>
        <taxon>Pseudonocardiaceae</taxon>
        <taxon>Actinomycetospora</taxon>
    </lineage>
</organism>
<evidence type="ECO:0000256" key="4">
    <source>
        <dbReference type="ARBA" id="ARBA00022989"/>
    </source>
</evidence>
<evidence type="ECO:0000313" key="8">
    <source>
        <dbReference type="EMBL" id="GAA4887939.1"/>
    </source>
</evidence>
<dbReference type="PANTHER" id="PTHR23427:SF2">
    <property type="entry name" value="SURFEIT LOCUS PROTEIN 1"/>
    <property type="match status" value="1"/>
</dbReference>
<dbReference type="InterPro" id="IPR002994">
    <property type="entry name" value="Surf1/Shy1"/>
</dbReference>
<evidence type="ECO:0000256" key="2">
    <source>
        <dbReference type="ARBA" id="ARBA00007165"/>
    </source>
</evidence>
<evidence type="ECO:0000313" key="9">
    <source>
        <dbReference type="Proteomes" id="UP001500457"/>
    </source>
</evidence>
<feature type="region of interest" description="Disordered" evidence="7">
    <location>
        <begin position="243"/>
        <end position="311"/>
    </location>
</feature>
<keyword evidence="9" id="KW-1185">Reference proteome</keyword>
<evidence type="ECO:0000256" key="5">
    <source>
        <dbReference type="ARBA" id="ARBA00023136"/>
    </source>
</evidence>
<dbReference type="PANTHER" id="PTHR23427">
    <property type="entry name" value="SURFEIT LOCUS PROTEIN"/>
    <property type="match status" value="1"/>
</dbReference>
<gene>
    <name evidence="8" type="ORF">GCM10023203_46140</name>
</gene>
<comment type="caution">
    <text evidence="8">The sequence shown here is derived from an EMBL/GenBank/DDBJ whole genome shotgun (WGS) entry which is preliminary data.</text>
</comment>
<accession>A0ABP9EXB2</accession>
<comment type="similarity">
    <text evidence="2 6">Belongs to the SURF1 family.</text>
</comment>
<reference evidence="9" key="1">
    <citation type="journal article" date="2019" name="Int. J. Syst. Evol. Microbiol.">
        <title>The Global Catalogue of Microorganisms (GCM) 10K type strain sequencing project: providing services to taxonomists for standard genome sequencing and annotation.</title>
        <authorList>
            <consortium name="The Broad Institute Genomics Platform"/>
            <consortium name="The Broad Institute Genome Sequencing Center for Infectious Disease"/>
            <person name="Wu L."/>
            <person name="Ma J."/>
        </authorList>
    </citation>
    <scope>NUCLEOTIDE SEQUENCE [LARGE SCALE GENOMIC DNA]</scope>
    <source>
        <strain evidence="9">JCM 17983</strain>
    </source>
</reference>
<evidence type="ECO:0000256" key="1">
    <source>
        <dbReference type="ARBA" id="ARBA00004370"/>
    </source>
</evidence>
<dbReference type="Pfam" id="PF02104">
    <property type="entry name" value="SURF1"/>
    <property type="match status" value="1"/>
</dbReference>
<evidence type="ECO:0000256" key="6">
    <source>
        <dbReference type="RuleBase" id="RU363076"/>
    </source>
</evidence>
<feature type="transmembrane region" description="Helical" evidence="6">
    <location>
        <begin position="7"/>
        <end position="27"/>
    </location>
</feature>
<feature type="compositionally biased region" description="Gly residues" evidence="7">
    <location>
        <begin position="284"/>
        <end position="298"/>
    </location>
</feature>
<feature type="compositionally biased region" description="Basic and acidic residues" evidence="7">
    <location>
        <begin position="243"/>
        <end position="256"/>
    </location>
</feature>
<keyword evidence="4 6" id="KW-1133">Transmembrane helix</keyword>
<feature type="compositionally biased region" description="Low complexity" evidence="7">
    <location>
        <begin position="273"/>
        <end position="283"/>
    </location>
</feature>
<feature type="transmembrane region" description="Helical" evidence="6">
    <location>
        <begin position="213"/>
        <end position="231"/>
    </location>
</feature>
<dbReference type="PROSITE" id="PS50895">
    <property type="entry name" value="SURF1"/>
    <property type="match status" value="1"/>
</dbReference>
<dbReference type="RefSeq" id="WP_274231605.1">
    <property type="nucleotide sequence ID" value="NZ_BAABHQ010000016.1"/>
</dbReference>
<keyword evidence="6" id="KW-1003">Cell membrane</keyword>
<dbReference type="Proteomes" id="UP001500457">
    <property type="component" value="Unassembled WGS sequence"/>
</dbReference>
<dbReference type="CDD" id="cd06662">
    <property type="entry name" value="SURF1"/>
    <property type="match status" value="1"/>
</dbReference>
<sequence length="311" mass="32956">MRFLLRPGWIALTLVVVAFAFACYYLLAPWQFHRSDERDGVNAALTRGVATAPVPRGELVAPGTAPGADAAWRQVSVTGTYRPEGEVLVRLRVVEGHPASEVMTPLVTTTGETLLVDRGYVRTDAQGALPPIPAPPQGVVTVVGHQRLDEGPTNRPTTVEDGQRQVYAADAGTVTAANGIPTSPGYVQLVADQPGVLAAVPLPPPDPNPSYSYAWQWLIFGLMAIGAWIYFARLEYRRAHGLEPRRRDDQDPRDAADGTYWDAQPTSRDSGTDAHAGTDASTGTGAGSGAGTGAGAGAGTDQELADRHGRR</sequence>
<proteinExistence type="inferred from homology"/>
<dbReference type="EMBL" id="BAABHQ010000016">
    <property type="protein sequence ID" value="GAA4887939.1"/>
    <property type="molecule type" value="Genomic_DNA"/>
</dbReference>
<protein>
    <recommendedName>
        <fullName evidence="6">SURF1-like protein</fullName>
    </recommendedName>
</protein>
<keyword evidence="3 6" id="KW-0812">Transmembrane</keyword>
<keyword evidence="5 6" id="KW-0472">Membrane</keyword>
<name>A0ABP9EXB2_9PSEU</name>